<comment type="caution">
    <text evidence="2">The sequence shown here is derived from an EMBL/GenBank/DDBJ whole genome shotgun (WGS) entry which is preliminary data.</text>
</comment>
<accession>A0A0D8ZLP7</accession>
<protein>
    <submittedName>
        <fullName evidence="2">Uncharacterized protein</fullName>
    </submittedName>
</protein>
<dbReference type="RefSeq" id="WP_045057011.1">
    <property type="nucleotide sequence ID" value="NZ_CAWMDP010000036.1"/>
</dbReference>
<evidence type="ECO:0000313" key="2">
    <source>
        <dbReference type="EMBL" id="KJH69665.1"/>
    </source>
</evidence>
<evidence type="ECO:0000256" key="1">
    <source>
        <dbReference type="SAM" id="Phobius"/>
    </source>
</evidence>
<organism evidence="2 3">
    <name type="scientific">Aliterella atlantica CENA595</name>
    <dbReference type="NCBI Taxonomy" id="1618023"/>
    <lineage>
        <taxon>Bacteria</taxon>
        <taxon>Bacillati</taxon>
        <taxon>Cyanobacteriota</taxon>
        <taxon>Cyanophyceae</taxon>
        <taxon>Chroococcidiopsidales</taxon>
        <taxon>Aliterellaceae</taxon>
        <taxon>Aliterella</taxon>
    </lineage>
</organism>
<dbReference type="GO" id="GO:0003677">
    <property type="term" value="F:DNA binding"/>
    <property type="evidence" value="ECO:0007669"/>
    <property type="project" value="InterPro"/>
</dbReference>
<keyword evidence="1" id="KW-0472">Membrane</keyword>
<sequence>MNVLLIFVDAIRLHRFRHDFGTSITRKGVDPLYGKELMGIKSDKVYCRYTQGALFAGGGIALICKRLGKVRINTITVYGAIAFILLFDTTLW</sequence>
<keyword evidence="1" id="KW-0812">Transmembrane</keyword>
<keyword evidence="1" id="KW-1133">Transmembrane helix</keyword>
<feature type="transmembrane region" description="Helical" evidence="1">
    <location>
        <begin position="70"/>
        <end position="87"/>
    </location>
</feature>
<gene>
    <name evidence="2" type="ORF">UH38_22835</name>
</gene>
<dbReference type="STRING" id="1618023.UH38_22835"/>
<proteinExistence type="predicted"/>
<dbReference type="InterPro" id="IPR011010">
    <property type="entry name" value="DNA_brk_join_enz"/>
</dbReference>
<name>A0A0D8ZLP7_9CYAN</name>
<reference evidence="2 3" key="1">
    <citation type="submission" date="2015-02" db="EMBL/GenBank/DDBJ databases">
        <title>Draft genome of a novel marine cyanobacterium (Chroococcales) isolated from South Atlantic Ocean.</title>
        <authorList>
            <person name="Rigonato J."/>
            <person name="Alvarenga D.O."/>
            <person name="Branco L.H."/>
            <person name="Varani A.M."/>
            <person name="Brandini F.P."/>
            <person name="Fiore M.F."/>
        </authorList>
    </citation>
    <scope>NUCLEOTIDE SEQUENCE [LARGE SCALE GENOMIC DNA]</scope>
    <source>
        <strain evidence="2 3">CENA595</strain>
    </source>
</reference>
<dbReference type="Proteomes" id="UP000032452">
    <property type="component" value="Unassembled WGS sequence"/>
</dbReference>
<dbReference type="SUPFAM" id="SSF56349">
    <property type="entry name" value="DNA breaking-rejoining enzymes"/>
    <property type="match status" value="1"/>
</dbReference>
<evidence type="ECO:0000313" key="3">
    <source>
        <dbReference type="Proteomes" id="UP000032452"/>
    </source>
</evidence>
<dbReference type="EMBL" id="JYON01000037">
    <property type="protein sequence ID" value="KJH69665.1"/>
    <property type="molecule type" value="Genomic_DNA"/>
</dbReference>
<keyword evidence="3" id="KW-1185">Reference proteome</keyword>
<dbReference type="AlphaFoldDB" id="A0A0D8ZLP7"/>